<keyword evidence="1" id="KW-0812">Transmembrane</keyword>
<dbReference type="AlphaFoldDB" id="Q16RQ5"/>
<evidence type="ECO:0000313" key="3">
    <source>
        <dbReference type="EMBL" id="EAT38095.1"/>
    </source>
</evidence>
<reference evidence="2" key="3">
    <citation type="submission" date="2012-09" db="EMBL/GenBank/DDBJ databases">
        <authorList>
            <consortium name="VectorBase"/>
        </authorList>
    </citation>
    <scope>NUCLEOTIDE SEQUENCE</scope>
    <source>
        <strain evidence="2">Liverpool</strain>
    </source>
</reference>
<evidence type="ECO:0000256" key="1">
    <source>
        <dbReference type="SAM" id="Phobius"/>
    </source>
</evidence>
<gene>
    <name evidence="3" type="ORF">AaeL_AAEL009979</name>
    <name evidence="2" type="ORF">AaeL_AAEL010869</name>
</gene>
<accession>Q16U97</accession>
<dbReference type="PaxDb" id="7159-AAEL009979-PA"/>
<protein>
    <submittedName>
        <fullName evidence="3">AAEL009979-PA</fullName>
    </submittedName>
    <submittedName>
        <fullName evidence="2">AAEL010869-PA</fullName>
    </submittedName>
</protein>
<reference evidence="2" key="1">
    <citation type="submission" date="2005-10" db="EMBL/GenBank/DDBJ databases">
        <authorList>
            <person name="Loftus B.J."/>
            <person name="Nene V.M."/>
            <person name="Hannick L.I."/>
            <person name="Bidwell S."/>
            <person name="Haas B."/>
            <person name="Amedeo P."/>
            <person name="Orvis J."/>
            <person name="Wortman J.R."/>
            <person name="White O.R."/>
            <person name="Salzberg S."/>
            <person name="Shumway M."/>
            <person name="Koo H."/>
            <person name="Zhao Y."/>
            <person name="Holmes M."/>
            <person name="Miller J."/>
            <person name="Schatz M."/>
            <person name="Pop M."/>
            <person name="Pai G."/>
            <person name="Utterback T."/>
            <person name="Rogers Y.-H."/>
            <person name="Kravitz S."/>
            <person name="Fraser C.M."/>
        </authorList>
    </citation>
    <scope>NUCLEOTIDE SEQUENCE</scope>
    <source>
        <strain evidence="2">Liverpool</strain>
    </source>
</reference>
<sequence>MHCHHCCFGLVRRCWKGSQGKLPVTLLMKMISSNAQRTNEAAESDQPHLPLLPHHPNRWPDTDYSSFLFHLLCVIVSVLFRRRRCFRY</sequence>
<feature type="transmembrane region" description="Helical" evidence="1">
    <location>
        <begin position="64"/>
        <end position="80"/>
    </location>
</feature>
<evidence type="ECO:0000313" key="2">
    <source>
        <dbReference type="EMBL" id="EAT37096.1"/>
    </source>
</evidence>
<accession>Q16RQ5</accession>
<keyword evidence="1" id="KW-1133">Transmembrane helix</keyword>
<keyword evidence="1" id="KW-0472">Membrane</keyword>
<dbReference type="HOGENOM" id="CLU_2470862_0_0_1"/>
<name>Q16RQ5_AEDAE</name>
<organism evidence="2 4">
    <name type="scientific">Aedes aegypti</name>
    <name type="common">Yellowfever mosquito</name>
    <name type="synonym">Culex aegypti</name>
    <dbReference type="NCBI Taxonomy" id="7159"/>
    <lineage>
        <taxon>Eukaryota</taxon>
        <taxon>Metazoa</taxon>
        <taxon>Ecdysozoa</taxon>
        <taxon>Arthropoda</taxon>
        <taxon>Hexapoda</taxon>
        <taxon>Insecta</taxon>
        <taxon>Pterygota</taxon>
        <taxon>Neoptera</taxon>
        <taxon>Endopterygota</taxon>
        <taxon>Diptera</taxon>
        <taxon>Nematocera</taxon>
        <taxon>Culicoidea</taxon>
        <taxon>Culicidae</taxon>
        <taxon>Culicinae</taxon>
        <taxon>Aedini</taxon>
        <taxon>Aedes</taxon>
        <taxon>Stegomyia</taxon>
    </lineage>
</organism>
<proteinExistence type="predicted"/>
<dbReference type="EMBL" id="CH477628">
    <property type="protein sequence ID" value="EAT38095.1"/>
    <property type="molecule type" value="Genomic_DNA"/>
</dbReference>
<dbReference type="EMBL" id="CH477699">
    <property type="protein sequence ID" value="EAT37096.1"/>
    <property type="molecule type" value="Genomic_DNA"/>
</dbReference>
<dbReference type="Proteomes" id="UP000682892">
    <property type="component" value="Unassembled WGS sequence"/>
</dbReference>
<reference evidence="2" key="2">
    <citation type="journal article" date="2007" name="Science">
        <title>Genome sequence of Aedes aegypti, a major arbovirus vector.</title>
        <authorList>
            <person name="Nene V."/>
            <person name="Wortman J.R."/>
            <person name="Lawson D."/>
            <person name="Haas B."/>
            <person name="Kodira C."/>
            <person name="Tu Z.J."/>
            <person name="Loftus B."/>
            <person name="Xi Z."/>
            <person name="Megy K."/>
            <person name="Grabherr M."/>
            <person name="Ren Q."/>
            <person name="Zdobnov E.M."/>
            <person name="Lobo N.F."/>
            <person name="Campbell K.S."/>
            <person name="Brown S.E."/>
            <person name="Bonaldo M.F."/>
            <person name="Zhu J."/>
            <person name="Sinkins S.P."/>
            <person name="Hogenkamp D.G."/>
            <person name="Amedeo P."/>
            <person name="Arensburger P."/>
            <person name="Atkinson P.W."/>
            <person name="Bidwell S."/>
            <person name="Biedler J."/>
            <person name="Birney E."/>
            <person name="Bruggner R.V."/>
            <person name="Costas J."/>
            <person name="Coy M.R."/>
            <person name="Crabtree J."/>
            <person name="Crawford M."/>
            <person name="Debruyn B."/>
            <person name="Decaprio D."/>
            <person name="Eiglmeier K."/>
            <person name="Eisenstadt E."/>
            <person name="El-Dorry H."/>
            <person name="Gelbart W.M."/>
            <person name="Gomes S.L."/>
            <person name="Hammond M."/>
            <person name="Hannick L.I."/>
            <person name="Hogan J.R."/>
            <person name="Holmes M.H."/>
            <person name="Jaffe D."/>
            <person name="Johnston J.S."/>
            <person name="Kennedy R.C."/>
            <person name="Koo H."/>
            <person name="Kravitz S."/>
            <person name="Kriventseva E.V."/>
            <person name="Kulp D."/>
            <person name="Labutti K."/>
            <person name="Lee E."/>
            <person name="Li S."/>
            <person name="Lovin D.D."/>
            <person name="Mao C."/>
            <person name="Mauceli E."/>
            <person name="Menck C.F."/>
            <person name="Miller J.R."/>
            <person name="Montgomery P."/>
            <person name="Mori A."/>
            <person name="Nascimento A.L."/>
            <person name="Naveira H.F."/>
            <person name="Nusbaum C."/>
            <person name="O'leary S."/>
            <person name="Orvis J."/>
            <person name="Pertea M."/>
            <person name="Quesneville H."/>
            <person name="Reidenbach K.R."/>
            <person name="Rogers Y.H."/>
            <person name="Roth C.W."/>
            <person name="Schneider J.R."/>
            <person name="Schatz M."/>
            <person name="Shumway M."/>
            <person name="Stanke M."/>
            <person name="Stinson E.O."/>
            <person name="Tubio J.M."/>
            <person name="Vanzee J.P."/>
            <person name="Verjovski-Almeida S."/>
            <person name="Werner D."/>
            <person name="White O."/>
            <person name="Wyder S."/>
            <person name="Zeng Q."/>
            <person name="Zhao Q."/>
            <person name="Zhao Y."/>
            <person name="Hill C.A."/>
            <person name="Raikhel A.S."/>
            <person name="Soares M.B."/>
            <person name="Knudson D.L."/>
            <person name="Lee N.H."/>
            <person name="Galagan J."/>
            <person name="Salzberg S.L."/>
            <person name="Paulsen I.T."/>
            <person name="Dimopoulos G."/>
            <person name="Collins F.H."/>
            <person name="Birren B."/>
            <person name="Fraser-Liggett C.M."/>
            <person name="Severson D.W."/>
        </authorList>
    </citation>
    <scope>NUCLEOTIDE SEQUENCE [LARGE SCALE GENOMIC DNA]</scope>
    <source>
        <strain evidence="2">Liverpool</strain>
    </source>
</reference>
<evidence type="ECO:0000313" key="4">
    <source>
        <dbReference type="Proteomes" id="UP000682892"/>
    </source>
</evidence>